<evidence type="ECO:0000313" key="2">
    <source>
        <dbReference type="Proteomes" id="UP000243507"/>
    </source>
</evidence>
<keyword evidence="2" id="KW-1185">Reference proteome</keyword>
<proteinExistence type="predicted"/>
<name>A0A2A4CNC8_9RHOB</name>
<dbReference type="Proteomes" id="UP000243507">
    <property type="component" value="Unassembled WGS sequence"/>
</dbReference>
<protein>
    <submittedName>
        <fullName evidence="1">Uncharacterized protein</fullName>
    </submittedName>
</protein>
<reference evidence="1 2" key="1">
    <citation type="submission" date="2017-09" db="EMBL/GenBank/DDBJ databases">
        <title>A multilocus sequence analysis scheme for characterization of bacteria in the genus Thioclava.</title>
        <authorList>
            <person name="Liu Y."/>
            <person name="Shao Z."/>
        </authorList>
    </citation>
    <scope>NUCLEOTIDE SEQUENCE [LARGE SCALE GENOMIC DNA]</scope>
    <source>
        <strain evidence="1 2">CAU 1312</strain>
    </source>
</reference>
<dbReference type="EMBL" id="NTJD01000009">
    <property type="protein sequence ID" value="PCD75788.1"/>
    <property type="molecule type" value="Genomic_DNA"/>
</dbReference>
<gene>
    <name evidence="1" type="ORF">CLN94_11550</name>
</gene>
<sequence>MRKGGIAPPFPYEQETPMRRLALCLALTLPATGFAQDLSSLDGAALRALRPASEALVAAGRRYNPEAPIPPQCYTRIEGRFNPCYVCHQTNEDATRPNFMLDGGLQAEYAFSEAGLTNHHVNLFIDRSAEVAAISDAEIRDWIGQDNYSGLAPRLAAEGFGGWVPDLAGYAEGAAAFDARGLALDGSWWVAFNYKPQPSTFWPTNGSTDDVLIRLPAPFYTLSDGRPSEDLYFANLALLEMAFQDLPEVTVPPLDEAAIGVDLDGDGTLGQAGRVLARASYLGGAADKPVTRMLYPEGTEFLHSVRYVGVDPQGAITVARRMKELRYMVKTRALSIPQIASRYGNERQEKMDENLPRYLDLGDKGMDNGQGWTLLAFIEDASGALRRQTNEELFFCRGCHASVGANIDQTWAFPRKLTGAEGWGYIDLHVQRDVPNRGEAMGEIAQYLQRAGGGDEFRSNTEMRARWFTPAGQVDHAALAGKTVYELIAPSAERALMLNKAYRVLVAEQSFVFGRDATVTPPANVHAGIDEATAPTLPPEYRYRHDIRLDWAR</sequence>
<accession>A0A2A4CNC8</accession>
<evidence type="ECO:0000313" key="1">
    <source>
        <dbReference type="EMBL" id="PCD75788.1"/>
    </source>
</evidence>
<organism evidence="1 2">
    <name type="scientific">Pseudothioclava arenosa</name>
    <dbReference type="NCBI Taxonomy" id="1795308"/>
    <lineage>
        <taxon>Bacteria</taxon>
        <taxon>Pseudomonadati</taxon>
        <taxon>Pseudomonadota</taxon>
        <taxon>Alphaproteobacteria</taxon>
        <taxon>Rhodobacterales</taxon>
        <taxon>Paracoccaceae</taxon>
        <taxon>Pseudothioclava</taxon>
    </lineage>
</organism>
<comment type="caution">
    <text evidence="1">The sequence shown here is derived from an EMBL/GenBank/DDBJ whole genome shotgun (WGS) entry which is preliminary data.</text>
</comment>
<dbReference type="AlphaFoldDB" id="A0A2A4CNC8"/>